<evidence type="ECO:0000313" key="6">
    <source>
        <dbReference type="EMBL" id="MBD9700072.1"/>
    </source>
</evidence>
<reference evidence="6 7" key="1">
    <citation type="submission" date="2020-09" db="EMBL/GenBank/DDBJ databases">
        <title>Flavimobilis rhizosphaerae sp. nov., isolated from rhizosphere soil of Spartina alterniflora.</title>
        <authorList>
            <person name="Hanqin C."/>
        </authorList>
    </citation>
    <scope>NUCLEOTIDE SEQUENCE [LARGE SCALE GENOMIC DNA]</scope>
    <source>
        <strain evidence="6 7">GY 10621</strain>
    </source>
</reference>
<keyword evidence="7" id="KW-1185">Reference proteome</keyword>
<evidence type="ECO:0000256" key="3">
    <source>
        <dbReference type="ARBA" id="ARBA00022827"/>
    </source>
</evidence>
<accession>A0ABR9DSG1</accession>
<keyword evidence="2" id="KW-0285">Flavoprotein</keyword>
<gene>
    <name evidence="6" type="ORF">IGS67_11305</name>
</gene>
<keyword evidence="3" id="KW-0274">FAD</keyword>
<feature type="region of interest" description="Disordered" evidence="4">
    <location>
        <begin position="1"/>
        <end position="23"/>
    </location>
</feature>
<dbReference type="InterPro" id="IPR009100">
    <property type="entry name" value="AcylCoA_DH/oxidase_NM_dom_sf"/>
</dbReference>
<comment type="caution">
    <text evidence="6">The sequence shown here is derived from an EMBL/GenBank/DDBJ whole genome shotgun (WGS) entry which is preliminary data.</text>
</comment>
<dbReference type="Gene3D" id="2.40.110.10">
    <property type="entry name" value="Butyryl-CoA Dehydrogenase, subunit A, domain 2"/>
    <property type="match status" value="1"/>
</dbReference>
<dbReference type="InterPro" id="IPR009075">
    <property type="entry name" value="AcylCo_DH/oxidase_C"/>
</dbReference>
<evidence type="ECO:0000256" key="2">
    <source>
        <dbReference type="ARBA" id="ARBA00022630"/>
    </source>
</evidence>
<protein>
    <submittedName>
        <fullName evidence="6">Acyl-CoA/acyl-ACP dehydrogenase</fullName>
    </submittedName>
</protein>
<dbReference type="Proteomes" id="UP000642107">
    <property type="component" value="Unassembled WGS sequence"/>
</dbReference>
<comment type="similarity">
    <text evidence="1">Belongs to the acyl-CoA dehydrogenase family.</text>
</comment>
<name>A0ABR9DSG1_9MICO</name>
<sequence length="371" mass="38284">MAGATVPAGPVRDGVVQDGGERDGAAGQVWSVVALGAEGPRDARDRALELLADVSDVDGVLAVAAQLPATLRPGSDGTVAVWELLATVASRDLGLARAIEPHLDALAILAQAGLAPDDVVADAAQASWGVFAAEGPAATLAARASDDGRVVLLDGTKPWCSLADRLDAALVTARDAAGERQLYAVDLRHAGVGAAAEKWVARGLTEIPSTGLEFTAVPAVAVGEPGWYLERPGFAWGGAGVAACWYGGAVGLARTLREQVARRSDAELLLMHLGDVDEHLHAARAVLGDAAREVAAGRPTPVTSARVRAVVARTCERVLRTAAHALGPAPLALDAAHAKRVADLEIYVRQHHAERDLVSLGRKNLATGPSW</sequence>
<dbReference type="Gene3D" id="1.20.140.10">
    <property type="entry name" value="Butyryl-CoA Dehydrogenase, subunit A, domain 3"/>
    <property type="match status" value="1"/>
</dbReference>
<proteinExistence type="inferred from homology"/>
<dbReference type="InterPro" id="IPR046373">
    <property type="entry name" value="Acyl-CoA_Oxase/DH_mid-dom_sf"/>
</dbReference>
<dbReference type="EMBL" id="JACZDF010000006">
    <property type="protein sequence ID" value="MBD9700072.1"/>
    <property type="molecule type" value="Genomic_DNA"/>
</dbReference>
<dbReference type="Pfam" id="PF00441">
    <property type="entry name" value="Acyl-CoA_dh_1"/>
    <property type="match status" value="1"/>
</dbReference>
<dbReference type="InterPro" id="IPR036250">
    <property type="entry name" value="AcylCo_DH-like_C"/>
</dbReference>
<dbReference type="SUPFAM" id="SSF47203">
    <property type="entry name" value="Acyl-CoA dehydrogenase C-terminal domain-like"/>
    <property type="match status" value="1"/>
</dbReference>
<organism evidence="6 7">
    <name type="scientific">Flavimobilis rhizosphaerae</name>
    <dbReference type="NCBI Taxonomy" id="2775421"/>
    <lineage>
        <taxon>Bacteria</taxon>
        <taxon>Bacillati</taxon>
        <taxon>Actinomycetota</taxon>
        <taxon>Actinomycetes</taxon>
        <taxon>Micrococcales</taxon>
        <taxon>Jonesiaceae</taxon>
        <taxon>Flavimobilis</taxon>
    </lineage>
</organism>
<feature type="domain" description="Acyl-CoA dehydrogenase/oxidase C-terminal" evidence="5">
    <location>
        <begin position="229"/>
        <end position="335"/>
    </location>
</feature>
<evidence type="ECO:0000313" key="7">
    <source>
        <dbReference type="Proteomes" id="UP000642107"/>
    </source>
</evidence>
<dbReference type="SUPFAM" id="SSF56645">
    <property type="entry name" value="Acyl-CoA dehydrogenase NM domain-like"/>
    <property type="match status" value="1"/>
</dbReference>
<evidence type="ECO:0000259" key="5">
    <source>
        <dbReference type="Pfam" id="PF00441"/>
    </source>
</evidence>
<dbReference type="RefSeq" id="WP_192281031.1">
    <property type="nucleotide sequence ID" value="NZ_JACZDF010000006.1"/>
</dbReference>
<evidence type="ECO:0000256" key="4">
    <source>
        <dbReference type="SAM" id="MobiDB-lite"/>
    </source>
</evidence>
<evidence type="ECO:0000256" key="1">
    <source>
        <dbReference type="ARBA" id="ARBA00009347"/>
    </source>
</evidence>